<dbReference type="SMART" id="SM00368">
    <property type="entry name" value="LRR_RI"/>
    <property type="match status" value="1"/>
</dbReference>
<protein>
    <submittedName>
        <fullName evidence="1">Uncharacterized protein</fullName>
    </submittedName>
</protein>
<gene>
    <name evidence="1" type="ORF">OVN521_LOCUS32661</name>
</gene>
<feature type="non-terminal residue" evidence="1">
    <location>
        <position position="30"/>
    </location>
</feature>
<dbReference type="SUPFAM" id="SSF52047">
    <property type="entry name" value="RNI-like"/>
    <property type="match status" value="1"/>
</dbReference>
<dbReference type="AlphaFoldDB" id="A0A820KMN0"/>
<comment type="caution">
    <text evidence="1">The sequence shown here is derived from an EMBL/GenBank/DDBJ whole genome shotgun (WGS) entry which is preliminary data.</text>
</comment>
<proteinExistence type="predicted"/>
<evidence type="ECO:0000313" key="2">
    <source>
        <dbReference type="Proteomes" id="UP000663866"/>
    </source>
</evidence>
<dbReference type="Proteomes" id="UP000663866">
    <property type="component" value="Unassembled WGS sequence"/>
</dbReference>
<keyword evidence="2" id="KW-1185">Reference proteome</keyword>
<evidence type="ECO:0000313" key="1">
    <source>
        <dbReference type="EMBL" id="CAF4342500.1"/>
    </source>
</evidence>
<sequence length="30" mass="3244">MQTLTRLGLDGNKITDNGAQQLAEALKTNK</sequence>
<dbReference type="Gene3D" id="3.80.10.10">
    <property type="entry name" value="Ribonuclease Inhibitor"/>
    <property type="match status" value="1"/>
</dbReference>
<name>A0A820KMN0_9BILA</name>
<dbReference type="InterPro" id="IPR032675">
    <property type="entry name" value="LRR_dom_sf"/>
</dbReference>
<dbReference type="EMBL" id="CAJOBG010026335">
    <property type="protein sequence ID" value="CAF4342500.1"/>
    <property type="molecule type" value="Genomic_DNA"/>
</dbReference>
<reference evidence="1" key="1">
    <citation type="submission" date="2021-02" db="EMBL/GenBank/DDBJ databases">
        <authorList>
            <person name="Nowell W R."/>
        </authorList>
    </citation>
    <scope>NUCLEOTIDE SEQUENCE</scope>
</reference>
<organism evidence="1 2">
    <name type="scientific">Rotaria magnacalcarata</name>
    <dbReference type="NCBI Taxonomy" id="392030"/>
    <lineage>
        <taxon>Eukaryota</taxon>
        <taxon>Metazoa</taxon>
        <taxon>Spiralia</taxon>
        <taxon>Gnathifera</taxon>
        <taxon>Rotifera</taxon>
        <taxon>Eurotatoria</taxon>
        <taxon>Bdelloidea</taxon>
        <taxon>Philodinida</taxon>
        <taxon>Philodinidae</taxon>
        <taxon>Rotaria</taxon>
    </lineage>
</organism>
<accession>A0A820KMN0</accession>